<evidence type="ECO:0000313" key="1">
    <source>
        <dbReference type="EMBL" id="CUV09812.1"/>
    </source>
</evidence>
<dbReference type="EMBL" id="FAXC01000308">
    <property type="protein sequence ID" value="CUV09812.1"/>
    <property type="molecule type" value="Genomic_DNA"/>
</dbReference>
<proteinExistence type="predicted"/>
<sequence>MACDPSDVRRAPVNITRVIIKNLFMSKGRVDKVSTTSV</sequence>
<organism evidence="1">
    <name type="scientific">hydrothermal vent metagenome</name>
    <dbReference type="NCBI Taxonomy" id="652676"/>
    <lineage>
        <taxon>unclassified sequences</taxon>
        <taxon>metagenomes</taxon>
        <taxon>ecological metagenomes</taxon>
    </lineage>
</organism>
<protein>
    <submittedName>
        <fullName evidence="1">Uncharacterized protein</fullName>
    </submittedName>
</protein>
<name>A0A160VH83_9ZZZZ</name>
<reference evidence="1" key="1">
    <citation type="submission" date="2015-10" db="EMBL/GenBank/DDBJ databases">
        <authorList>
            <person name="Gilbert D.G."/>
        </authorList>
    </citation>
    <scope>NUCLEOTIDE SEQUENCE</scope>
</reference>
<gene>
    <name evidence="1" type="ORF">MGWOODY_Mmi1236</name>
</gene>
<accession>A0A160VH83</accession>
<dbReference type="AlphaFoldDB" id="A0A160VH83"/>